<evidence type="ECO:0000313" key="2">
    <source>
        <dbReference type="EMBL" id="QRE03026.1"/>
    </source>
</evidence>
<dbReference type="InterPro" id="IPR002560">
    <property type="entry name" value="Transposase_DDE"/>
</dbReference>
<name>A0A7U2NHC3_FLAPS</name>
<evidence type="ECO:0000313" key="8">
    <source>
        <dbReference type="Proteomes" id="UP000596329"/>
    </source>
</evidence>
<evidence type="ECO:0000259" key="1">
    <source>
        <dbReference type="Pfam" id="PF01610"/>
    </source>
</evidence>
<feature type="domain" description="Transposase IS204/IS1001/IS1096/IS1165 DDE" evidence="1">
    <location>
        <begin position="11"/>
        <end position="275"/>
    </location>
</feature>
<dbReference type="AlphaFoldDB" id="A0A7U2NHC3"/>
<dbReference type="Proteomes" id="UP000596329">
    <property type="component" value="Chromosome"/>
</dbReference>
<accession>A0A7U2NHC3</accession>
<dbReference type="EMBL" id="CP059075">
    <property type="protein sequence ID" value="QRE04831.1"/>
    <property type="molecule type" value="Genomic_DNA"/>
</dbReference>
<dbReference type="RefSeq" id="WP_086440432.1">
    <property type="nucleotide sequence ID" value="NZ_CP059075.1"/>
</dbReference>
<dbReference type="PANTHER" id="PTHR33498">
    <property type="entry name" value="TRANSPOSASE FOR INSERTION SEQUENCE ELEMENT IS1557"/>
    <property type="match status" value="1"/>
</dbReference>
<evidence type="ECO:0000313" key="7">
    <source>
        <dbReference type="EMBL" id="QRE05204.1"/>
    </source>
</evidence>
<dbReference type="EMBL" id="CP059075">
    <property type="protein sequence ID" value="QRE03570.1"/>
    <property type="molecule type" value="Genomic_DNA"/>
</dbReference>
<reference evidence="7 8" key="1">
    <citation type="submission" date="2020-07" db="EMBL/GenBank/DDBJ databases">
        <title>Genomic characterization of Flavobacterium psychrophilum strains.</title>
        <authorList>
            <person name="Castillo D."/>
            <person name="Jorgensen J."/>
            <person name="Middelboe M."/>
        </authorList>
    </citation>
    <scope>NUCLEOTIDE SEQUENCE [LARGE SCALE GENOMIC DNA]</scope>
    <source>
        <strain evidence="7 8">FPS-R7</strain>
    </source>
</reference>
<evidence type="ECO:0000313" key="6">
    <source>
        <dbReference type="EMBL" id="QRE04831.1"/>
    </source>
</evidence>
<proteinExistence type="predicted"/>
<dbReference type="PANTHER" id="PTHR33498:SF1">
    <property type="entry name" value="TRANSPOSASE FOR INSERTION SEQUENCE ELEMENT IS1557"/>
    <property type="match status" value="1"/>
</dbReference>
<evidence type="ECO:0000313" key="3">
    <source>
        <dbReference type="EMBL" id="QRE03061.1"/>
    </source>
</evidence>
<protein>
    <submittedName>
        <fullName evidence="7">Transposase</fullName>
    </submittedName>
</protein>
<dbReference type="InterPro" id="IPR047951">
    <property type="entry name" value="Transpos_ISL3"/>
</dbReference>
<dbReference type="EMBL" id="CP059075">
    <property type="protein sequence ID" value="QRE03026.1"/>
    <property type="molecule type" value="Genomic_DNA"/>
</dbReference>
<dbReference type="EMBL" id="CP059075">
    <property type="protein sequence ID" value="QRE04820.1"/>
    <property type="molecule type" value="Genomic_DNA"/>
</dbReference>
<gene>
    <name evidence="5" type="ORF">H0H26_04310</name>
    <name evidence="6" type="ORF">H0H26_04370</name>
    <name evidence="7" type="ORF">H0H26_06345</name>
    <name evidence="2" type="ORF">H0H26_08940</name>
    <name evidence="3" type="ORF">H0H26_09130</name>
    <name evidence="4" type="ORF">H0H26_11870</name>
</gene>
<dbReference type="EMBL" id="CP059075">
    <property type="protein sequence ID" value="QRE03061.1"/>
    <property type="molecule type" value="Genomic_DNA"/>
</dbReference>
<sequence length="281" mass="33104">MIYPENIGENLSIDEVSLSKGELYTFVTNKQGRGKKKTLVASIKGTKSQDIIDVLSLISLEKRKLVKEITLDMANNMQLVSRMCFPESSLVTDRFHVVKLVMEALQHLRIKYRWEEIEKENQAIKIAKEQNLKYIPLTFDNDDSPKQLLARSRYIMAKKPNQWTENQKIRAELLFRNYPLLHQAYKHTLEFRNIYEETSKEIAREKMTNWVQKTKQLNMTVFNTAANSLNYHLETILNFFKNRHTNANAESFNSKIKLFRANQRGVVDVKFFLFRMEKLFA</sequence>
<evidence type="ECO:0000313" key="5">
    <source>
        <dbReference type="EMBL" id="QRE04820.1"/>
    </source>
</evidence>
<evidence type="ECO:0000313" key="4">
    <source>
        <dbReference type="EMBL" id="QRE03570.1"/>
    </source>
</evidence>
<dbReference type="Pfam" id="PF01610">
    <property type="entry name" value="DDE_Tnp_ISL3"/>
    <property type="match status" value="1"/>
</dbReference>
<organism evidence="7 8">
    <name type="scientific">Flavobacterium psychrophilum</name>
    <dbReference type="NCBI Taxonomy" id="96345"/>
    <lineage>
        <taxon>Bacteria</taxon>
        <taxon>Pseudomonadati</taxon>
        <taxon>Bacteroidota</taxon>
        <taxon>Flavobacteriia</taxon>
        <taxon>Flavobacteriales</taxon>
        <taxon>Flavobacteriaceae</taxon>
        <taxon>Flavobacterium</taxon>
    </lineage>
</organism>
<dbReference type="EMBL" id="CP059075">
    <property type="protein sequence ID" value="QRE05204.1"/>
    <property type="molecule type" value="Genomic_DNA"/>
</dbReference>